<keyword evidence="1" id="KW-0732">Signal</keyword>
<organism evidence="2 3">
    <name type="scientific">Actinomadura livida</name>
    <dbReference type="NCBI Taxonomy" id="79909"/>
    <lineage>
        <taxon>Bacteria</taxon>
        <taxon>Bacillati</taxon>
        <taxon>Actinomycetota</taxon>
        <taxon>Actinomycetes</taxon>
        <taxon>Streptosporangiales</taxon>
        <taxon>Thermomonosporaceae</taxon>
        <taxon>Actinomadura</taxon>
    </lineage>
</organism>
<name>A0ABN1FXH1_9ACTN</name>
<evidence type="ECO:0000256" key="1">
    <source>
        <dbReference type="SAM" id="SignalP"/>
    </source>
</evidence>
<gene>
    <name evidence="2" type="ORF">GCM10009546_72430</name>
</gene>
<dbReference type="EMBL" id="BAAAHD010000094">
    <property type="protein sequence ID" value="GAA0599881.1"/>
    <property type="molecule type" value="Genomic_DNA"/>
</dbReference>
<feature type="chain" id="PRO_5047198258" evidence="1">
    <location>
        <begin position="33"/>
        <end position="88"/>
    </location>
</feature>
<feature type="signal peptide" evidence="1">
    <location>
        <begin position="1"/>
        <end position="32"/>
    </location>
</feature>
<comment type="caution">
    <text evidence="2">The sequence shown here is derived from an EMBL/GenBank/DDBJ whole genome shotgun (WGS) entry which is preliminary data.</text>
</comment>
<protein>
    <submittedName>
        <fullName evidence="2">Uncharacterized protein</fullName>
    </submittedName>
</protein>
<evidence type="ECO:0000313" key="3">
    <source>
        <dbReference type="Proteomes" id="UP001501427"/>
    </source>
</evidence>
<proteinExistence type="predicted"/>
<sequence length="88" mass="9280">MCTTGEKHVKKVMTGALIAAAVGFTGVGGATAAQGSQPEPARQDCRTYSSVTECGQPELNQKQQECVTAATQQGMTERRATVECRAFN</sequence>
<reference evidence="2 3" key="1">
    <citation type="journal article" date="2019" name="Int. J. Syst. Evol. Microbiol.">
        <title>The Global Catalogue of Microorganisms (GCM) 10K type strain sequencing project: providing services to taxonomists for standard genome sequencing and annotation.</title>
        <authorList>
            <consortium name="The Broad Institute Genomics Platform"/>
            <consortium name="The Broad Institute Genome Sequencing Center for Infectious Disease"/>
            <person name="Wu L."/>
            <person name="Ma J."/>
        </authorList>
    </citation>
    <scope>NUCLEOTIDE SEQUENCE [LARGE SCALE GENOMIC DNA]</scope>
    <source>
        <strain evidence="2 3">JCM 10667</strain>
    </source>
</reference>
<accession>A0ABN1FXH1</accession>
<evidence type="ECO:0000313" key="2">
    <source>
        <dbReference type="EMBL" id="GAA0599881.1"/>
    </source>
</evidence>
<keyword evidence="3" id="KW-1185">Reference proteome</keyword>
<dbReference type="Proteomes" id="UP001501427">
    <property type="component" value="Unassembled WGS sequence"/>
</dbReference>